<comment type="caution">
    <text evidence="1">The sequence shown here is derived from an EMBL/GenBank/DDBJ whole genome shotgun (WGS) entry which is preliminary data.</text>
</comment>
<organism evidence="1 2">
    <name type="scientific">Nocardioides agariphilus</name>
    <dbReference type="NCBI Taxonomy" id="433664"/>
    <lineage>
        <taxon>Bacteria</taxon>
        <taxon>Bacillati</taxon>
        <taxon>Actinomycetota</taxon>
        <taxon>Actinomycetes</taxon>
        <taxon>Propionibacteriales</taxon>
        <taxon>Nocardioidaceae</taxon>
        <taxon>Nocardioides</taxon>
    </lineage>
</organism>
<evidence type="ECO:0000313" key="2">
    <source>
        <dbReference type="Proteomes" id="UP000660668"/>
    </source>
</evidence>
<protein>
    <submittedName>
        <fullName evidence="1">HEAT repeat domain-containing protein</fullName>
    </submittedName>
</protein>
<dbReference type="Proteomes" id="UP000660668">
    <property type="component" value="Unassembled WGS sequence"/>
</dbReference>
<name>A0A930VK09_9ACTN</name>
<dbReference type="InterPro" id="IPR021133">
    <property type="entry name" value="HEAT_type_2"/>
</dbReference>
<dbReference type="EMBL" id="JADKPO010000011">
    <property type="protein sequence ID" value="MBF4768062.1"/>
    <property type="molecule type" value="Genomic_DNA"/>
</dbReference>
<evidence type="ECO:0000313" key="1">
    <source>
        <dbReference type="EMBL" id="MBF4768062.1"/>
    </source>
</evidence>
<dbReference type="SUPFAM" id="SSF48371">
    <property type="entry name" value="ARM repeat"/>
    <property type="match status" value="1"/>
</dbReference>
<proteinExistence type="predicted"/>
<dbReference type="PROSITE" id="PS50077">
    <property type="entry name" value="HEAT_REPEAT"/>
    <property type="match status" value="1"/>
</dbReference>
<dbReference type="InterPro" id="IPR016024">
    <property type="entry name" value="ARM-type_fold"/>
</dbReference>
<dbReference type="Gene3D" id="1.25.10.10">
    <property type="entry name" value="Leucine-rich Repeat Variant"/>
    <property type="match status" value="1"/>
</dbReference>
<gene>
    <name evidence="1" type="ORF">ISU10_09810</name>
</gene>
<keyword evidence="2" id="KW-1185">Reference proteome</keyword>
<accession>A0A930VK09</accession>
<dbReference type="RefSeq" id="WP_194696218.1">
    <property type="nucleotide sequence ID" value="NZ_JADKPO010000011.1"/>
</dbReference>
<dbReference type="Pfam" id="PF13646">
    <property type="entry name" value="HEAT_2"/>
    <property type="match status" value="1"/>
</dbReference>
<reference evidence="1" key="1">
    <citation type="submission" date="2020-11" db="EMBL/GenBank/DDBJ databases">
        <title>Nocardioides cynanchi sp. nov., isolated from soil of rhizosphere of Cynanchum wilfordii.</title>
        <authorList>
            <person name="Lee J.-S."/>
            <person name="Suh M.K."/>
            <person name="Kim J.-S."/>
        </authorList>
    </citation>
    <scope>NUCLEOTIDE SEQUENCE</scope>
    <source>
        <strain evidence="1">KCTC 19276</strain>
    </source>
</reference>
<dbReference type="InterPro" id="IPR011989">
    <property type="entry name" value="ARM-like"/>
</dbReference>
<sequence length="191" mass="20710">MSELPLPRDLGAPVGELVVELAGHLGIRATVDLCVGLLSGADRNAYPDAMPYLTGVVFDEESPIFYPAQWKDYWVRTWGARGLLYVWDDSASPAVVAGLDDEHWRPAEMCLKVSTKREIGEAGPGAAKLAVDGELPRVRVQALRTIGAVGDTEHVEVVTGLLDDPEPAVRRQAARSLTRLARRLGLDVSLD</sequence>
<dbReference type="AlphaFoldDB" id="A0A930VK09"/>